<dbReference type="AlphaFoldDB" id="A0A846XFT9"/>
<dbReference type="RefSeq" id="WP_084471196.1">
    <property type="nucleotide sequence ID" value="NZ_JAAXOO010000004.1"/>
</dbReference>
<dbReference type="GO" id="GO:0016787">
    <property type="term" value="F:hydrolase activity"/>
    <property type="evidence" value="ECO:0007669"/>
    <property type="project" value="UniProtKB-KW"/>
</dbReference>
<name>A0A846XFT9_9NOCA</name>
<dbReference type="EMBL" id="JAAXOO010000004">
    <property type="protein sequence ID" value="NKY34968.1"/>
    <property type="molecule type" value="Genomic_DNA"/>
</dbReference>
<comment type="caution">
    <text evidence="1">The sequence shown here is derived from an EMBL/GenBank/DDBJ whole genome shotgun (WGS) entry which is preliminary data.</text>
</comment>
<dbReference type="InterPro" id="IPR029058">
    <property type="entry name" value="AB_hydrolase_fold"/>
</dbReference>
<keyword evidence="2" id="KW-1185">Reference proteome</keyword>
<evidence type="ECO:0000313" key="1">
    <source>
        <dbReference type="EMBL" id="NKY34968.1"/>
    </source>
</evidence>
<dbReference type="Gene3D" id="3.40.50.1820">
    <property type="entry name" value="alpha/beta hydrolase"/>
    <property type="match status" value="1"/>
</dbReference>
<sequence>MNRNEWDDEIPAQALVCLHAGPDPDRWFADQIEALGALAYRSGALDPADPESVEPWVNEVAAAVAALGHDRVHLLATGATAYGAIALAARRPALVTSLVLGDPEIEPDVPEYCELLTRVTAPSLVIASVPDGHADIATAQSIAGGIDNGVFVVIDGGTIPAHRERAASFNEWVTAFTFIAEGLDAMASQRQEKANA</sequence>
<accession>A0A846XFT9</accession>
<reference evidence="1 2" key="1">
    <citation type="submission" date="2020-04" db="EMBL/GenBank/DDBJ databases">
        <title>MicrobeNet Type strains.</title>
        <authorList>
            <person name="Nicholson A.C."/>
        </authorList>
    </citation>
    <scope>NUCLEOTIDE SEQUENCE [LARGE SCALE GENOMIC DNA]</scope>
    <source>
        <strain evidence="1 2">DSM 45078</strain>
    </source>
</reference>
<organism evidence="1 2">
    <name type="scientific">Nocardia speluncae</name>
    <dbReference type="NCBI Taxonomy" id="419477"/>
    <lineage>
        <taxon>Bacteria</taxon>
        <taxon>Bacillati</taxon>
        <taxon>Actinomycetota</taxon>
        <taxon>Actinomycetes</taxon>
        <taxon>Mycobacteriales</taxon>
        <taxon>Nocardiaceae</taxon>
        <taxon>Nocardia</taxon>
    </lineage>
</organism>
<dbReference type="Proteomes" id="UP000565715">
    <property type="component" value="Unassembled WGS sequence"/>
</dbReference>
<protein>
    <submittedName>
        <fullName evidence="1">Alpha/beta hydrolase</fullName>
    </submittedName>
</protein>
<keyword evidence="1" id="KW-0378">Hydrolase</keyword>
<proteinExistence type="predicted"/>
<dbReference type="SUPFAM" id="SSF53474">
    <property type="entry name" value="alpha/beta-Hydrolases"/>
    <property type="match status" value="1"/>
</dbReference>
<evidence type="ECO:0000313" key="2">
    <source>
        <dbReference type="Proteomes" id="UP000565715"/>
    </source>
</evidence>
<gene>
    <name evidence="1" type="ORF">HGA13_18095</name>
</gene>